<sequence length="376" mass="41205">MGLFTRRSSRRKSSRSRDKSFSANVPLLRFLGPLFTGTGIIGILFMAITGRIDLSAVDQWLGSGDVVVANPSSGSSGDALAGSAAKPVSIRLGEKPSETMRIATFNIQFFGPSKVADPNIMQTLAQIVSQFDVVAIQEVRNSQVQPVRALVDLIRASGGDYDFTVSESIGEGTYKEAYAFVFDRSRIALVPGSAYLVQDPGERMTREPMVASFQAITKPSDARRPFRFTLINAHTSPSEVAASAIGNEMDVLDDVFVSVRNYEYDMVGEEDAIMLGDLNVDTRNLRELGQIPNVVSIAGDIMTNTRGDKTYDHILIDRTQTREFTGAYGILDMKATFGISEEEAIKISDHQPLWAEFTMYEFSAQETVAARPSPLR</sequence>
<accession>A0A5C5WYR3</accession>
<keyword evidence="6" id="KW-0269">Exonuclease</keyword>
<evidence type="ECO:0000313" key="6">
    <source>
        <dbReference type="EMBL" id="TWT55133.1"/>
    </source>
</evidence>
<dbReference type="InterPro" id="IPR036691">
    <property type="entry name" value="Endo/exonu/phosph_ase_sf"/>
</dbReference>
<dbReference type="GO" id="GO:0006308">
    <property type="term" value="P:DNA catabolic process"/>
    <property type="evidence" value="ECO:0007669"/>
    <property type="project" value="InterPro"/>
</dbReference>
<dbReference type="Pfam" id="PF03372">
    <property type="entry name" value="Exo_endo_phos"/>
    <property type="match status" value="1"/>
</dbReference>
<keyword evidence="6" id="KW-0255">Endonuclease</keyword>
<dbReference type="AlphaFoldDB" id="A0A5C5WYR3"/>
<proteinExistence type="inferred from homology"/>
<dbReference type="GO" id="GO:0004527">
    <property type="term" value="F:exonuclease activity"/>
    <property type="evidence" value="ECO:0007669"/>
    <property type="project" value="UniProtKB-KW"/>
</dbReference>
<evidence type="ECO:0000256" key="4">
    <source>
        <dbReference type="SAM" id="Phobius"/>
    </source>
</evidence>
<dbReference type="GO" id="GO:0004519">
    <property type="term" value="F:endonuclease activity"/>
    <property type="evidence" value="ECO:0007669"/>
    <property type="project" value="UniProtKB-KW"/>
</dbReference>
<evidence type="ECO:0000256" key="2">
    <source>
        <dbReference type="ARBA" id="ARBA00022722"/>
    </source>
</evidence>
<dbReference type="EMBL" id="SJPI01000001">
    <property type="protein sequence ID" value="TWT55133.1"/>
    <property type="molecule type" value="Genomic_DNA"/>
</dbReference>
<comment type="caution">
    <text evidence="6">The sequence shown here is derived from an EMBL/GenBank/DDBJ whole genome shotgun (WGS) entry which is preliminary data.</text>
</comment>
<dbReference type="PANTHER" id="PTHR11371">
    <property type="entry name" value="DEOXYRIBONUCLEASE"/>
    <property type="match status" value="1"/>
</dbReference>
<comment type="similarity">
    <text evidence="1">Belongs to the DNase I family.</text>
</comment>
<dbReference type="PRINTS" id="PR00130">
    <property type="entry name" value="DNASEI"/>
</dbReference>
<evidence type="ECO:0000256" key="3">
    <source>
        <dbReference type="ARBA" id="ARBA00022801"/>
    </source>
</evidence>
<dbReference type="InterPro" id="IPR016202">
    <property type="entry name" value="DNase_I"/>
</dbReference>
<feature type="domain" description="Endonuclease/exonuclease/phosphatase" evidence="5">
    <location>
        <begin position="103"/>
        <end position="350"/>
    </location>
</feature>
<keyword evidence="2" id="KW-0540">Nuclease</keyword>
<evidence type="ECO:0000259" key="5">
    <source>
        <dbReference type="Pfam" id="PF03372"/>
    </source>
</evidence>
<keyword evidence="7" id="KW-1185">Reference proteome</keyword>
<dbReference type="SUPFAM" id="SSF56219">
    <property type="entry name" value="DNase I-like"/>
    <property type="match status" value="1"/>
</dbReference>
<organism evidence="6 7">
    <name type="scientific">Rubripirellula amarantea</name>
    <dbReference type="NCBI Taxonomy" id="2527999"/>
    <lineage>
        <taxon>Bacteria</taxon>
        <taxon>Pseudomonadati</taxon>
        <taxon>Planctomycetota</taxon>
        <taxon>Planctomycetia</taxon>
        <taxon>Pirellulales</taxon>
        <taxon>Pirellulaceae</taxon>
        <taxon>Rubripirellula</taxon>
    </lineage>
</organism>
<dbReference type="Proteomes" id="UP000316598">
    <property type="component" value="Unassembled WGS sequence"/>
</dbReference>
<dbReference type="GO" id="GO:0004536">
    <property type="term" value="F:DNA nuclease activity"/>
    <property type="evidence" value="ECO:0007669"/>
    <property type="project" value="InterPro"/>
</dbReference>
<protein>
    <submittedName>
        <fullName evidence="6">Endonuclease/Exonuclease/phosphatase family protein</fullName>
    </submittedName>
</protein>
<evidence type="ECO:0000256" key="1">
    <source>
        <dbReference type="ARBA" id="ARBA00007359"/>
    </source>
</evidence>
<keyword evidence="4" id="KW-0472">Membrane</keyword>
<keyword evidence="4" id="KW-0812">Transmembrane</keyword>
<keyword evidence="4" id="KW-1133">Transmembrane helix</keyword>
<keyword evidence="3" id="KW-0378">Hydrolase</keyword>
<reference evidence="6 7" key="1">
    <citation type="submission" date="2019-02" db="EMBL/GenBank/DDBJ databases">
        <title>Deep-cultivation of Planctomycetes and their phenomic and genomic characterization uncovers novel biology.</title>
        <authorList>
            <person name="Wiegand S."/>
            <person name="Jogler M."/>
            <person name="Boedeker C."/>
            <person name="Pinto D."/>
            <person name="Vollmers J."/>
            <person name="Rivas-Marin E."/>
            <person name="Kohn T."/>
            <person name="Peeters S.H."/>
            <person name="Heuer A."/>
            <person name="Rast P."/>
            <person name="Oberbeckmann S."/>
            <person name="Bunk B."/>
            <person name="Jeske O."/>
            <person name="Meyerdierks A."/>
            <person name="Storesund J.E."/>
            <person name="Kallscheuer N."/>
            <person name="Luecker S."/>
            <person name="Lage O.M."/>
            <person name="Pohl T."/>
            <person name="Merkel B.J."/>
            <person name="Hornburger P."/>
            <person name="Mueller R.-W."/>
            <person name="Bruemmer F."/>
            <person name="Labrenz M."/>
            <person name="Spormann A.M."/>
            <person name="Op Den Camp H."/>
            <person name="Overmann J."/>
            <person name="Amann R."/>
            <person name="Jetten M.S.M."/>
            <person name="Mascher T."/>
            <person name="Medema M.H."/>
            <person name="Devos D.P."/>
            <person name="Kaster A.-K."/>
            <person name="Ovreas L."/>
            <person name="Rohde M."/>
            <person name="Galperin M.Y."/>
            <person name="Jogler C."/>
        </authorList>
    </citation>
    <scope>NUCLEOTIDE SEQUENCE [LARGE SCALE GENOMIC DNA]</scope>
    <source>
        <strain evidence="6 7">Pla22</strain>
    </source>
</reference>
<dbReference type="PANTHER" id="PTHR11371:SF31">
    <property type="entry name" value="EXTRACELLULAR NUCLEASE"/>
    <property type="match status" value="1"/>
</dbReference>
<dbReference type="Gene3D" id="3.60.10.10">
    <property type="entry name" value="Endonuclease/exonuclease/phosphatase"/>
    <property type="match status" value="1"/>
</dbReference>
<dbReference type="InterPro" id="IPR005135">
    <property type="entry name" value="Endo/exonuclease/phosphatase"/>
</dbReference>
<evidence type="ECO:0000313" key="7">
    <source>
        <dbReference type="Proteomes" id="UP000316598"/>
    </source>
</evidence>
<gene>
    <name evidence="6" type="ORF">Pla22_27870</name>
</gene>
<feature type="transmembrane region" description="Helical" evidence="4">
    <location>
        <begin position="21"/>
        <end position="48"/>
    </location>
</feature>
<name>A0A5C5WYR3_9BACT</name>
<dbReference type="SMART" id="SM00476">
    <property type="entry name" value="DNaseIc"/>
    <property type="match status" value="1"/>
</dbReference>